<dbReference type="PANTHER" id="PTHR11972">
    <property type="entry name" value="NADPH OXIDASE"/>
    <property type="match status" value="1"/>
</dbReference>
<dbReference type="SFLD" id="SFLDG01168">
    <property type="entry name" value="Ferric_reductase_subgroup_(FRE"/>
    <property type="match status" value="1"/>
</dbReference>
<feature type="region of interest" description="Disordered" evidence="6">
    <location>
        <begin position="710"/>
        <end position="769"/>
    </location>
</feature>
<dbReference type="InterPro" id="IPR013112">
    <property type="entry name" value="FAD-bd_8"/>
</dbReference>
<dbReference type="SUPFAM" id="SSF52343">
    <property type="entry name" value="Ferredoxin reductase-like, C-terminal NADP-linked domain"/>
    <property type="match status" value="1"/>
</dbReference>
<evidence type="ECO:0000256" key="3">
    <source>
        <dbReference type="ARBA" id="ARBA00022989"/>
    </source>
</evidence>
<dbReference type="STRING" id="1169540.A0A0G4EJS3"/>
<dbReference type="VEuPathDB" id="CryptoDB:Vbra_7623"/>
<feature type="transmembrane region" description="Helical" evidence="7">
    <location>
        <begin position="262"/>
        <end position="285"/>
    </location>
</feature>
<protein>
    <recommendedName>
        <fullName evidence="8">FAD-binding FR-type domain-containing protein</fullName>
    </recommendedName>
</protein>
<dbReference type="GO" id="GO:0016491">
    <property type="term" value="F:oxidoreductase activity"/>
    <property type="evidence" value="ECO:0007669"/>
    <property type="project" value="UniProtKB-KW"/>
</dbReference>
<keyword evidence="4" id="KW-0560">Oxidoreductase</keyword>
<dbReference type="Gene3D" id="3.40.50.80">
    <property type="entry name" value="Nucleotide-binding domain of ferredoxin-NADP reductase (FNR) module"/>
    <property type="match status" value="2"/>
</dbReference>
<accession>A0A0G4EJS3</accession>
<sequence length="835" mass="92622">MTALEWLDAPLKLVFGVLATVTVLVWAFPVEALLAGGRDVATKLFAILPPVLYIIWQLREALKHRAINDDKFRQRRQAKPLSRWMAGFCKKRYPVPMNGRALTPAEICLWASAIFINAHLLLVPLLIVYGTKLDIGRTPRDFFALLCTTMGFACMVDFGLLMLPACRDGFFLRLLGIPYEKGLRFHKALGWVGIWFASLHGFGYWAVWLFGYSPGGWKFMEEQFPIHRHHFPIPSHIYGHHGRPSPHPDGPPLPAWINMQGVYNFCGLLSLLCMLGIAFTSLEVVRRHRWGVFKNTHYLFLPALLLGVCHMPVQMWIWLPGLVVYAAERTASWLRGHTDIVKVRISAPVAADTNAASGTAKDGSTVVRVDVPVGQLSPHTSSGSHWVYINFPEMGALEWHPFSIASSPAQASGQGYLTLYIRELGDWSSNLGKYLAEKKQKAIEDGTDVLVPARVDGVYGLISEDLWKYPSLVLVAGGLGVTPMISRLTEIVAQWKKAQRPTKGDEESVTPSEHDQLPSELQSLQRIRFVWAVRQLTDVEVFRRVLEEAMEVLPSGLFDLQIYWTRPKENAPPPSHIPDDKTESKLGETLASESAKCSSYNPTSIKAIAANQLTRGFCATLVAVLTAVLGLIAAVGSDKLDHYVCAARWRLMEEGMGPWLNDVDNNCRWYPYVIQFVLVLVAGVVSTLITFGLAFIWNIPKRRRAGNWVTLTETDPSPPSVGAAAAQQQQQQPQASSNLSDRSAHGAASSTRSGATPTPTRIEDCIHKGRPPLPDILAATVTEQMARDVQNTGSLKKVKCLVCGPMSLVEGVKDACAATETFRQLITYENEEFEL</sequence>
<name>A0A0G4EJS3_VITBC</name>
<dbReference type="CDD" id="cd06186">
    <property type="entry name" value="NOX_Duox_like_FAD_NADP"/>
    <property type="match status" value="1"/>
</dbReference>
<feature type="compositionally biased region" description="Low complexity" evidence="6">
    <location>
        <begin position="720"/>
        <end position="737"/>
    </location>
</feature>
<feature type="transmembrane region" description="Helical" evidence="7">
    <location>
        <begin position="669"/>
        <end position="697"/>
    </location>
</feature>
<dbReference type="InterPro" id="IPR013121">
    <property type="entry name" value="Fe_red_NAD-bd_6"/>
</dbReference>
<feature type="domain" description="FAD-binding FR-type" evidence="8">
    <location>
        <begin position="316"/>
        <end position="465"/>
    </location>
</feature>
<feature type="compositionally biased region" description="Polar residues" evidence="6">
    <location>
        <begin position="748"/>
        <end position="759"/>
    </location>
</feature>
<feature type="transmembrane region" description="Helical" evidence="7">
    <location>
        <begin position="142"/>
        <end position="163"/>
    </location>
</feature>
<dbReference type="Pfam" id="PF01794">
    <property type="entry name" value="Ferric_reduct"/>
    <property type="match status" value="1"/>
</dbReference>
<evidence type="ECO:0000256" key="7">
    <source>
        <dbReference type="SAM" id="Phobius"/>
    </source>
</evidence>
<proteinExistence type="predicted"/>
<dbReference type="EMBL" id="CDMY01000243">
    <property type="protein sequence ID" value="CEL96643.1"/>
    <property type="molecule type" value="Genomic_DNA"/>
</dbReference>
<dbReference type="PROSITE" id="PS51384">
    <property type="entry name" value="FAD_FR"/>
    <property type="match status" value="1"/>
</dbReference>
<dbReference type="OrthoDB" id="407522at2759"/>
<dbReference type="InParanoid" id="A0A0G4EJS3"/>
<dbReference type="Pfam" id="PF08022">
    <property type="entry name" value="FAD_binding_8"/>
    <property type="match status" value="1"/>
</dbReference>
<feature type="transmembrane region" description="Helical" evidence="7">
    <location>
        <begin position="616"/>
        <end position="635"/>
    </location>
</feature>
<evidence type="ECO:0000313" key="9">
    <source>
        <dbReference type="EMBL" id="CEL96643.1"/>
    </source>
</evidence>
<feature type="transmembrane region" description="Helical" evidence="7">
    <location>
        <begin position="297"/>
        <end position="319"/>
    </location>
</feature>
<feature type="transmembrane region" description="Helical" evidence="7">
    <location>
        <begin position="9"/>
        <end position="28"/>
    </location>
</feature>
<dbReference type="Pfam" id="PF08030">
    <property type="entry name" value="NAD_binding_6"/>
    <property type="match status" value="1"/>
</dbReference>
<dbReference type="Proteomes" id="UP000041254">
    <property type="component" value="Unassembled WGS sequence"/>
</dbReference>
<evidence type="ECO:0000256" key="2">
    <source>
        <dbReference type="ARBA" id="ARBA00022692"/>
    </source>
</evidence>
<dbReference type="InterPro" id="IPR013130">
    <property type="entry name" value="Fe3_Rdtase_TM_dom"/>
</dbReference>
<keyword evidence="10" id="KW-1185">Reference proteome</keyword>
<feature type="transmembrane region" description="Helical" evidence="7">
    <location>
        <begin position="107"/>
        <end position="130"/>
    </location>
</feature>
<dbReference type="SFLD" id="SFLDS00052">
    <property type="entry name" value="Ferric_Reductase_Domain"/>
    <property type="match status" value="1"/>
</dbReference>
<comment type="subcellular location">
    <subcellularLocation>
        <location evidence="1">Membrane</location>
        <topology evidence="1">Multi-pass membrane protein</topology>
    </subcellularLocation>
</comment>
<evidence type="ECO:0000256" key="4">
    <source>
        <dbReference type="ARBA" id="ARBA00023002"/>
    </source>
</evidence>
<evidence type="ECO:0000256" key="6">
    <source>
        <dbReference type="SAM" id="MobiDB-lite"/>
    </source>
</evidence>
<evidence type="ECO:0000259" key="8">
    <source>
        <dbReference type="PROSITE" id="PS51384"/>
    </source>
</evidence>
<dbReference type="AlphaFoldDB" id="A0A0G4EJS3"/>
<keyword evidence="5 7" id="KW-0472">Membrane</keyword>
<evidence type="ECO:0000256" key="1">
    <source>
        <dbReference type="ARBA" id="ARBA00004141"/>
    </source>
</evidence>
<keyword evidence="3 7" id="KW-1133">Transmembrane helix</keyword>
<dbReference type="InterPro" id="IPR017927">
    <property type="entry name" value="FAD-bd_FR_type"/>
</dbReference>
<dbReference type="InterPro" id="IPR050369">
    <property type="entry name" value="RBOH/FRE"/>
</dbReference>
<feature type="transmembrane region" description="Helical" evidence="7">
    <location>
        <begin position="188"/>
        <end position="210"/>
    </location>
</feature>
<organism evidence="9 10">
    <name type="scientific">Vitrella brassicaformis (strain CCMP3155)</name>
    <dbReference type="NCBI Taxonomy" id="1169540"/>
    <lineage>
        <taxon>Eukaryota</taxon>
        <taxon>Sar</taxon>
        <taxon>Alveolata</taxon>
        <taxon>Colpodellida</taxon>
        <taxon>Vitrellaceae</taxon>
        <taxon>Vitrella</taxon>
    </lineage>
</organism>
<dbReference type="InterPro" id="IPR039261">
    <property type="entry name" value="FNR_nucleotide-bd"/>
</dbReference>
<dbReference type="PANTHER" id="PTHR11972:SF193">
    <property type="entry name" value="FAD-BINDING FR-TYPE DOMAIN-CONTAINING PROTEIN"/>
    <property type="match status" value="1"/>
</dbReference>
<keyword evidence="2 7" id="KW-0812">Transmembrane</keyword>
<evidence type="ECO:0000256" key="5">
    <source>
        <dbReference type="ARBA" id="ARBA00023136"/>
    </source>
</evidence>
<evidence type="ECO:0000313" key="10">
    <source>
        <dbReference type="Proteomes" id="UP000041254"/>
    </source>
</evidence>
<reference evidence="9 10" key="1">
    <citation type="submission" date="2014-11" db="EMBL/GenBank/DDBJ databases">
        <authorList>
            <person name="Zhu J."/>
            <person name="Qi W."/>
            <person name="Song R."/>
        </authorList>
    </citation>
    <scope>NUCLEOTIDE SEQUENCE [LARGE SCALE GENOMIC DNA]</scope>
</reference>
<gene>
    <name evidence="9" type="ORF">Vbra_7623</name>
</gene>
<dbReference type="GO" id="GO:0005886">
    <property type="term" value="C:plasma membrane"/>
    <property type="evidence" value="ECO:0007669"/>
    <property type="project" value="TreeGrafter"/>
</dbReference>